<dbReference type="AlphaFoldDB" id="M7C0G8"/>
<organism evidence="1 2">
    <name type="scientific">Chelonia mydas</name>
    <name type="common">Green sea-turtle</name>
    <name type="synonym">Chelonia agassizi</name>
    <dbReference type="NCBI Taxonomy" id="8469"/>
    <lineage>
        <taxon>Eukaryota</taxon>
        <taxon>Metazoa</taxon>
        <taxon>Chordata</taxon>
        <taxon>Craniata</taxon>
        <taxon>Vertebrata</taxon>
        <taxon>Euteleostomi</taxon>
        <taxon>Archelosauria</taxon>
        <taxon>Testudinata</taxon>
        <taxon>Testudines</taxon>
        <taxon>Cryptodira</taxon>
        <taxon>Durocryptodira</taxon>
        <taxon>Americhelydia</taxon>
        <taxon>Chelonioidea</taxon>
        <taxon>Cheloniidae</taxon>
        <taxon>Chelonia</taxon>
    </lineage>
</organism>
<evidence type="ECO:0000313" key="1">
    <source>
        <dbReference type="EMBL" id="EMP33852.1"/>
    </source>
</evidence>
<name>M7C0G8_CHEMY</name>
<reference evidence="2" key="1">
    <citation type="journal article" date="2013" name="Nat. Genet.">
        <title>The draft genomes of soft-shell turtle and green sea turtle yield insights into the development and evolution of the turtle-specific body plan.</title>
        <authorList>
            <person name="Wang Z."/>
            <person name="Pascual-Anaya J."/>
            <person name="Zadissa A."/>
            <person name="Li W."/>
            <person name="Niimura Y."/>
            <person name="Huang Z."/>
            <person name="Li C."/>
            <person name="White S."/>
            <person name="Xiong Z."/>
            <person name="Fang D."/>
            <person name="Wang B."/>
            <person name="Ming Y."/>
            <person name="Chen Y."/>
            <person name="Zheng Y."/>
            <person name="Kuraku S."/>
            <person name="Pignatelli M."/>
            <person name="Herrero J."/>
            <person name="Beal K."/>
            <person name="Nozawa M."/>
            <person name="Li Q."/>
            <person name="Wang J."/>
            <person name="Zhang H."/>
            <person name="Yu L."/>
            <person name="Shigenobu S."/>
            <person name="Wang J."/>
            <person name="Liu J."/>
            <person name="Flicek P."/>
            <person name="Searle S."/>
            <person name="Wang J."/>
            <person name="Kuratani S."/>
            <person name="Yin Y."/>
            <person name="Aken B."/>
            <person name="Zhang G."/>
            <person name="Irie N."/>
        </authorList>
    </citation>
    <scope>NUCLEOTIDE SEQUENCE [LARGE SCALE GENOMIC DNA]</scope>
</reference>
<sequence length="202" mass="21219">MAVGEFRVGREVNRTVDLSGLLGWPDFGDALPEMPFMSSASWADLTLETPFPKCPAGDGDTEGPIMSSASSPGHCGPCGPSLPKVLLIASVRSSGPGGSLSTDNGTRMGIKPVSIGGEHPFYIHIPVYTETVTLEQNGPFLKISVKAVQAHTVEARAFNSVLGVAQDRNITSGQASLDIDEPSGLRQGGPSRTFLVAILLWD</sequence>
<dbReference type="Proteomes" id="UP000031443">
    <property type="component" value="Unassembled WGS sequence"/>
</dbReference>
<dbReference type="EMBL" id="KB535131">
    <property type="protein sequence ID" value="EMP33852.1"/>
    <property type="molecule type" value="Genomic_DNA"/>
</dbReference>
<gene>
    <name evidence="1" type="ORF">UY3_09146</name>
</gene>
<protein>
    <submittedName>
        <fullName evidence="1">Uncharacterized protein</fullName>
    </submittedName>
</protein>
<accession>M7C0G8</accession>
<proteinExistence type="predicted"/>
<keyword evidence="2" id="KW-1185">Reference proteome</keyword>
<evidence type="ECO:0000313" key="2">
    <source>
        <dbReference type="Proteomes" id="UP000031443"/>
    </source>
</evidence>